<dbReference type="EMBL" id="GBRH01221655">
    <property type="protein sequence ID" value="JAD76240.1"/>
    <property type="molecule type" value="Transcribed_RNA"/>
</dbReference>
<reference evidence="1" key="2">
    <citation type="journal article" date="2015" name="Data Brief">
        <title>Shoot transcriptome of the giant reed, Arundo donax.</title>
        <authorList>
            <person name="Barrero R.A."/>
            <person name="Guerrero F.D."/>
            <person name="Moolhuijzen P."/>
            <person name="Goolsby J.A."/>
            <person name="Tidwell J."/>
            <person name="Bellgard S.E."/>
            <person name="Bellgard M.I."/>
        </authorList>
    </citation>
    <scope>NUCLEOTIDE SEQUENCE</scope>
    <source>
        <tissue evidence="1">Shoot tissue taken approximately 20 cm above the soil surface</tissue>
    </source>
</reference>
<organism evidence="1">
    <name type="scientific">Arundo donax</name>
    <name type="common">Giant reed</name>
    <name type="synonym">Donax arundinaceus</name>
    <dbReference type="NCBI Taxonomy" id="35708"/>
    <lineage>
        <taxon>Eukaryota</taxon>
        <taxon>Viridiplantae</taxon>
        <taxon>Streptophyta</taxon>
        <taxon>Embryophyta</taxon>
        <taxon>Tracheophyta</taxon>
        <taxon>Spermatophyta</taxon>
        <taxon>Magnoliopsida</taxon>
        <taxon>Liliopsida</taxon>
        <taxon>Poales</taxon>
        <taxon>Poaceae</taxon>
        <taxon>PACMAD clade</taxon>
        <taxon>Arundinoideae</taxon>
        <taxon>Arundineae</taxon>
        <taxon>Arundo</taxon>
    </lineage>
</organism>
<evidence type="ECO:0000313" key="1">
    <source>
        <dbReference type="EMBL" id="JAD76240.1"/>
    </source>
</evidence>
<reference evidence="1" key="1">
    <citation type="submission" date="2014-09" db="EMBL/GenBank/DDBJ databases">
        <authorList>
            <person name="Magalhaes I.L.F."/>
            <person name="Oliveira U."/>
            <person name="Santos F.R."/>
            <person name="Vidigal T.H.D.A."/>
            <person name="Brescovit A.D."/>
            <person name="Santos A.J."/>
        </authorList>
    </citation>
    <scope>NUCLEOTIDE SEQUENCE</scope>
    <source>
        <tissue evidence="1">Shoot tissue taken approximately 20 cm above the soil surface</tissue>
    </source>
</reference>
<accession>A0A0A9CS82</accession>
<dbReference type="AlphaFoldDB" id="A0A0A9CS82"/>
<protein>
    <submittedName>
        <fullName evidence="1">Uncharacterized protein</fullName>
    </submittedName>
</protein>
<name>A0A0A9CS82_ARUDO</name>
<sequence>MLSCNEITKLLDEISGSFDASSVSVNTLGLTITYFKVQELLGTLFTKSTAGHCKKDG</sequence>
<proteinExistence type="predicted"/>